<evidence type="ECO:0000256" key="1">
    <source>
        <dbReference type="ARBA" id="ARBA00022679"/>
    </source>
</evidence>
<gene>
    <name evidence="3" type="ORF">F9K24_13945</name>
</gene>
<dbReference type="PANTHER" id="PTHR46401:SF2">
    <property type="entry name" value="GLYCOSYLTRANSFERASE WBBK-RELATED"/>
    <property type="match status" value="1"/>
</dbReference>
<protein>
    <submittedName>
        <fullName evidence="3">Glycosyltransferase</fullName>
    </submittedName>
</protein>
<dbReference type="PANTHER" id="PTHR46401">
    <property type="entry name" value="GLYCOSYLTRANSFERASE WBBK-RELATED"/>
    <property type="match status" value="1"/>
</dbReference>
<dbReference type="CDD" id="cd03801">
    <property type="entry name" value="GT4_PimA-like"/>
    <property type="match status" value="1"/>
</dbReference>
<dbReference type="GO" id="GO:0016757">
    <property type="term" value="F:glycosyltransferase activity"/>
    <property type="evidence" value="ECO:0007669"/>
    <property type="project" value="TreeGrafter"/>
</dbReference>
<sequence length="604" mass="68034">MSLSAEQHAFSVIADPPTDAASLQEALLLLDACSPALLNSVLRCLSPKQRLRWITAIASFAPQMPQAAVEIVYRVFLLTFPDRDGARHYTTLLESERITPGDMAHLLAVRRPLSLLRYAPSAFFFHLFGFLRVKIRAGSLRPARNQSGDTGAARSPASISAAEPTSEKNQQSSDDRNKDDIEYDSEKPSIAIVIHRAGTGFSGGAERLALEYARYLSEIASVEVVTTQARDYLTWKNEFPEGLQNEDGILLRRFPVKDGRHRLFHKLSMLLFRSLSMILAAGSPPSSLQKRPLASVFWKMLTPLALLWMRLQGPHAPELQAWIKRRNYDFYIFVTYLYETSYASLPIVADRAALVPTAHPEWPLQLPIWQRIFHDRRPGWIFLAEEEHRFLRQWFPEMNDGPVVGCGLASVAQLQTLERKRAAGLSSFRERFSINGPFVLYTGRIDPEKGCRKLIAYFLAFLRKSNARLTLVLVGTEAMTVPAHPAIVTTGFVDDDVMQAALCECSVYAHPSPYESFSFSLLEAMAAGAPVLVTAESDVLRGHVIRSRAGLYYRDIDDFIEKLTVLLREPQRFQNGPHYVQKRYSHEAVKGTLQRYVLERIGAQ</sequence>
<reference evidence="3 4" key="1">
    <citation type="submission" date="2019-10" db="EMBL/GenBank/DDBJ databases">
        <title>Extracellular Electron Transfer in a Candidatus Methanoperedens spp. Enrichment Culture.</title>
        <authorList>
            <person name="Berger S."/>
            <person name="Rangel Shaw D."/>
            <person name="Berben T."/>
            <person name="In 'T Zandt M."/>
            <person name="Frank J."/>
            <person name="Reimann J."/>
            <person name="Jetten M.S.M."/>
            <person name="Welte C.U."/>
        </authorList>
    </citation>
    <scope>NUCLEOTIDE SEQUENCE [LARGE SCALE GENOMIC DNA]</scope>
    <source>
        <strain evidence="3">SB12</strain>
    </source>
</reference>
<dbReference type="Pfam" id="PF13692">
    <property type="entry name" value="Glyco_trans_1_4"/>
    <property type="match status" value="1"/>
</dbReference>
<name>A0A833H065_9LEPT</name>
<proteinExistence type="predicted"/>
<accession>A0A833H065</accession>
<dbReference type="Gene3D" id="3.40.50.2000">
    <property type="entry name" value="Glycogen Phosphorylase B"/>
    <property type="match status" value="1"/>
</dbReference>
<dbReference type="AlphaFoldDB" id="A0A833H065"/>
<keyword evidence="1 3" id="KW-0808">Transferase</keyword>
<evidence type="ECO:0000313" key="3">
    <source>
        <dbReference type="EMBL" id="KAB2931338.1"/>
    </source>
</evidence>
<dbReference type="GO" id="GO:0009103">
    <property type="term" value="P:lipopolysaccharide biosynthetic process"/>
    <property type="evidence" value="ECO:0007669"/>
    <property type="project" value="TreeGrafter"/>
</dbReference>
<dbReference type="SUPFAM" id="SSF53756">
    <property type="entry name" value="UDP-Glycosyltransferase/glycogen phosphorylase"/>
    <property type="match status" value="1"/>
</dbReference>
<evidence type="ECO:0000256" key="2">
    <source>
        <dbReference type="SAM" id="MobiDB-lite"/>
    </source>
</evidence>
<dbReference type="EMBL" id="WBUI01000014">
    <property type="protein sequence ID" value="KAB2931338.1"/>
    <property type="molecule type" value="Genomic_DNA"/>
</dbReference>
<organism evidence="3 4">
    <name type="scientific">Leptonema illini</name>
    <dbReference type="NCBI Taxonomy" id="183"/>
    <lineage>
        <taxon>Bacteria</taxon>
        <taxon>Pseudomonadati</taxon>
        <taxon>Spirochaetota</taxon>
        <taxon>Spirochaetia</taxon>
        <taxon>Leptospirales</taxon>
        <taxon>Leptospiraceae</taxon>
        <taxon>Leptonema</taxon>
    </lineage>
</organism>
<evidence type="ECO:0000313" key="4">
    <source>
        <dbReference type="Proteomes" id="UP000460298"/>
    </source>
</evidence>
<feature type="region of interest" description="Disordered" evidence="2">
    <location>
        <begin position="142"/>
        <end position="181"/>
    </location>
</feature>
<dbReference type="Proteomes" id="UP000460298">
    <property type="component" value="Unassembled WGS sequence"/>
</dbReference>
<comment type="caution">
    <text evidence="3">The sequence shown here is derived from an EMBL/GenBank/DDBJ whole genome shotgun (WGS) entry which is preliminary data.</text>
</comment>